<reference evidence="11 12" key="1">
    <citation type="journal article" date="2016" name="Mol. Biol. Evol.">
        <title>Comparative Genomics of Early-Diverging Mushroom-Forming Fungi Provides Insights into the Origins of Lignocellulose Decay Capabilities.</title>
        <authorList>
            <person name="Nagy L.G."/>
            <person name="Riley R."/>
            <person name="Tritt A."/>
            <person name="Adam C."/>
            <person name="Daum C."/>
            <person name="Floudas D."/>
            <person name="Sun H."/>
            <person name="Yadav J.S."/>
            <person name="Pangilinan J."/>
            <person name="Larsson K.H."/>
            <person name="Matsuura K."/>
            <person name="Barry K."/>
            <person name="Labutti K."/>
            <person name="Kuo R."/>
            <person name="Ohm R.A."/>
            <person name="Bhattacharya S.S."/>
            <person name="Shirouzu T."/>
            <person name="Yoshinaga Y."/>
            <person name="Martin F.M."/>
            <person name="Grigoriev I.V."/>
            <person name="Hibbett D.S."/>
        </authorList>
    </citation>
    <scope>NUCLEOTIDE SEQUENCE [LARGE SCALE GENOMIC DNA]</scope>
    <source>
        <strain evidence="11 12">HHB10207 ss-3</strain>
    </source>
</reference>
<dbReference type="OrthoDB" id="10261556at2759"/>
<gene>
    <name evidence="11" type="ORF">SISSUDRAFT_1133500</name>
</gene>
<evidence type="ECO:0000256" key="3">
    <source>
        <dbReference type="ARBA" id="ARBA00022840"/>
    </source>
</evidence>
<protein>
    <recommendedName>
        <fullName evidence="7">DNA 3'-5' helicase</fullName>
        <ecNumber evidence="7">5.6.2.4</ecNumber>
    </recommendedName>
</protein>
<evidence type="ECO:0000313" key="11">
    <source>
        <dbReference type="EMBL" id="KZT31784.1"/>
    </source>
</evidence>
<dbReference type="GO" id="GO:0043138">
    <property type="term" value="F:3'-5' DNA helicase activity"/>
    <property type="evidence" value="ECO:0007669"/>
    <property type="project" value="UniProtKB-EC"/>
</dbReference>
<dbReference type="SUPFAM" id="SSF52540">
    <property type="entry name" value="P-loop containing nucleoside triphosphate hydrolases"/>
    <property type="match status" value="1"/>
</dbReference>
<dbReference type="GO" id="GO:0006281">
    <property type="term" value="P:DNA repair"/>
    <property type="evidence" value="ECO:0007669"/>
    <property type="project" value="TreeGrafter"/>
</dbReference>
<dbReference type="Gene3D" id="3.40.50.300">
    <property type="entry name" value="P-loop containing nucleotide triphosphate hydrolases"/>
    <property type="match status" value="2"/>
</dbReference>
<keyword evidence="11" id="KW-0378">Hydrolase</keyword>
<dbReference type="PANTHER" id="PTHR13710">
    <property type="entry name" value="DNA HELICASE RECQ FAMILY MEMBER"/>
    <property type="match status" value="1"/>
</dbReference>
<proteinExistence type="inferred from homology"/>
<evidence type="ECO:0000256" key="4">
    <source>
        <dbReference type="ARBA" id="ARBA00023125"/>
    </source>
</evidence>
<keyword evidence="12" id="KW-1185">Reference proteome</keyword>
<evidence type="ECO:0000256" key="1">
    <source>
        <dbReference type="ARBA" id="ARBA00005446"/>
    </source>
</evidence>
<accession>A0A165X344</accession>
<dbReference type="EC" id="5.6.2.4" evidence="7"/>
<dbReference type="Proteomes" id="UP000076798">
    <property type="component" value="Unassembled WGS sequence"/>
</dbReference>
<dbReference type="AlphaFoldDB" id="A0A165X344"/>
<dbReference type="GO" id="GO:0005524">
    <property type="term" value="F:ATP binding"/>
    <property type="evidence" value="ECO:0007669"/>
    <property type="project" value="UniProtKB-KW"/>
</dbReference>
<comment type="catalytic activity">
    <reaction evidence="6">
        <text>Couples ATP hydrolysis with the unwinding of duplex DNA by translocating in the 3'-5' direction.</text>
        <dbReference type="EC" id="5.6.2.4"/>
    </reaction>
</comment>
<dbReference type="GO" id="GO:0005737">
    <property type="term" value="C:cytoplasm"/>
    <property type="evidence" value="ECO:0007669"/>
    <property type="project" value="TreeGrafter"/>
</dbReference>
<dbReference type="SMART" id="SM00487">
    <property type="entry name" value="DEXDc"/>
    <property type="match status" value="1"/>
</dbReference>
<dbReference type="InterPro" id="IPR011545">
    <property type="entry name" value="DEAD/DEAH_box_helicase_dom"/>
</dbReference>
<evidence type="ECO:0000256" key="5">
    <source>
        <dbReference type="ARBA" id="ARBA00023235"/>
    </source>
</evidence>
<evidence type="ECO:0000256" key="8">
    <source>
        <dbReference type="SAM" id="MobiDB-lite"/>
    </source>
</evidence>
<sequence length="404" mass="44928">MPPKFQDPNAALEKARQKASKESNYSSSQTRTQLSELISNNTKASGVEEIKPCQWQLSVAEAIVLGLDVSVMIKCGAGKTLTFAMPLLLHEARNPGSDKIVVVVTPFVLGVDKCALLKSYGVRPVAIWEEGSYDEATSAIASGEANVLLVSPEWIAEDDDFREWLAYPEIGPRVLYVVVDDAHMLTSSGPAFDESHTRLGEIRTTILSHPFPILATSAILTLDMVKEVHEVMHMTEPTAVHFHLGNDRANIYLSVMKMKTEDIDYGLILGLLFKAPVKSNKTRGALKRDFKKSIAFFDEVWEAEEMKEFIEEHHPELSPRVECFHWQRDPEESKRIMEEFKQGKIYVLLSAEGAATGCDVDDIELSLQVGMPSTIGEYTLRMGTAGRNMTMQAVSVMLVEKSYG</sequence>
<feature type="domain" description="Helicase C-terminal" evidence="10">
    <location>
        <begin position="285"/>
        <end position="404"/>
    </location>
</feature>
<dbReference type="GO" id="GO:0016787">
    <property type="term" value="F:hydrolase activity"/>
    <property type="evidence" value="ECO:0007669"/>
    <property type="project" value="UniProtKB-KW"/>
</dbReference>
<feature type="region of interest" description="Disordered" evidence="8">
    <location>
        <begin position="1"/>
        <end position="33"/>
    </location>
</feature>
<dbReference type="GO" id="GO:0006310">
    <property type="term" value="P:DNA recombination"/>
    <property type="evidence" value="ECO:0007669"/>
    <property type="project" value="TreeGrafter"/>
</dbReference>
<dbReference type="GO" id="GO:0003677">
    <property type="term" value="F:DNA binding"/>
    <property type="evidence" value="ECO:0007669"/>
    <property type="project" value="UniProtKB-KW"/>
</dbReference>
<evidence type="ECO:0000259" key="9">
    <source>
        <dbReference type="PROSITE" id="PS51192"/>
    </source>
</evidence>
<dbReference type="InterPro" id="IPR014001">
    <property type="entry name" value="Helicase_ATP-bd"/>
</dbReference>
<evidence type="ECO:0000313" key="12">
    <source>
        <dbReference type="Proteomes" id="UP000076798"/>
    </source>
</evidence>
<feature type="domain" description="Helicase ATP-binding" evidence="9">
    <location>
        <begin position="60"/>
        <end position="238"/>
    </location>
</feature>
<feature type="compositionally biased region" description="Polar residues" evidence="8">
    <location>
        <begin position="22"/>
        <end position="33"/>
    </location>
</feature>
<dbReference type="Pfam" id="PF00271">
    <property type="entry name" value="Helicase_C"/>
    <property type="match status" value="1"/>
</dbReference>
<keyword evidence="3" id="KW-0067">ATP-binding</keyword>
<keyword evidence="4" id="KW-0238">DNA-binding</keyword>
<dbReference type="PROSITE" id="PS51194">
    <property type="entry name" value="HELICASE_CTER"/>
    <property type="match status" value="1"/>
</dbReference>
<dbReference type="InterPro" id="IPR027417">
    <property type="entry name" value="P-loop_NTPase"/>
</dbReference>
<keyword evidence="2" id="KW-0547">Nucleotide-binding</keyword>
<dbReference type="Pfam" id="PF00270">
    <property type="entry name" value="DEAD"/>
    <property type="match status" value="1"/>
</dbReference>
<organism evidence="11 12">
    <name type="scientific">Sistotremastrum suecicum HHB10207 ss-3</name>
    <dbReference type="NCBI Taxonomy" id="1314776"/>
    <lineage>
        <taxon>Eukaryota</taxon>
        <taxon>Fungi</taxon>
        <taxon>Dikarya</taxon>
        <taxon>Basidiomycota</taxon>
        <taxon>Agaricomycotina</taxon>
        <taxon>Agaricomycetes</taxon>
        <taxon>Sistotremastrales</taxon>
        <taxon>Sistotremastraceae</taxon>
        <taxon>Sistotremastrum</taxon>
    </lineage>
</organism>
<evidence type="ECO:0000256" key="6">
    <source>
        <dbReference type="ARBA" id="ARBA00034617"/>
    </source>
</evidence>
<dbReference type="STRING" id="1314776.A0A165X344"/>
<dbReference type="PROSITE" id="PS51192">
    <property type="entry name" value="HELICASE_ATP_BIND_1"/>
    <property type="match status" value="1"/>
</dbReference>
<dbReference type="GO" id="GO:0009378">
    <property type="term" value="F:four-way junction helicase activity"/>
    <property type="evidence" value="ECO:0007669"/>
    <property type="project" value="TreeGrafter"/>
</dbReference>
<dbReference type="InterPro" id="IPR001650">
    <property type="entry name" value="Helicase_C-like"/>
</dbReference>
<keyword evidence="5" id="KW-0413">Isomerase</keyword>
<dbReference type="EMBL" id="KV428460">
    <property type="protein sequence ID" value="KZT31784.1"/>
    <property type="molecule type" value="Genomic_DNA"/>
</dbReference>
<evidence type="ECO:0000256" key="7">
    <source>
        <dbReference type="ARBA" id="ARBA00034808"/>
    </source>
</evidence>
<comment type="similarity">
    <text evidence="1">Belongs to the helicase family. RecQ subfamily.</text>
</comment>
<evidence type="ECO:0000259" key="10">
    <source>
        <dbReference type="PROSITE" id="PS51194"/>
    </source>
</evidence>
<name>A0A165X344_9AGAM</name>
<dbReference type="GO" id="GO:0005694">
    <property type="term" value="C:chromosome"/>
    <property type="evidence" value="ECO:0007669"/>
    <property type="project" value="TreeGrafter"/>
</dbReference>
<dbReference type="PANTHER" id="PTHR13710:SF105">
    <property type="entry name" value="ATP-DEPENDENT DNA HELICASE Q1"/>
    <property type="match status" value="1"/>
</dbReference>
<evidence type="ECO:0000256" key="2">
    <source>
        <dbReference type="ARBA" id="ARBA00022741"/>
    </source>
</evidence>